<dbReference type="Proteomes" id="UP000316609">
    <property type="component" value="Unassembled WGS sequence"/>
</dbReference>
<evidence type="ECO:0000256" key="5">
    <source>
        <dbReference type="SAM" id="SignalP"/>
    </source>
</evidence>
<evidence type="ECO:0000259" key="6">
    <source>
        <dbReference type="Pfam" id="PF00578"/>
    </source>
</evidence>
<dbReference type="InterPro" id="IPR050553">
    <property type="entry name" value="Thioredoxin_ResA/DsbE_sf"/>
</dbReference>
<dbReference type="InterPro" id="IPR036249">
    <property type="entry name" value="Thioredoxin-like_sf"/>
</dbReference>
<keyword evidence="3" id="KW-1015">Disulfide bond</keyword>
<feature type="domain" description="Alkyl hydroperoxide reductase subunit C/ Thiol specific antioxidant" evidence="6">
    <location>
        <begin position="53"/>
        <end position="168"/>
    </location>
</feature>
<dbReference type="AlphaFoldDB" id="A0A538TY36"/>
<sequence length="192" mass="21097">MRIRTALPLIACMAPALALAQTETKPTGPTRPPRPRDERVSVAQLRVAGRVYVGERAPDFELTSSRERTVVLSRLRGYLVLLHFTGDHRQFAALKGIDTTMTRLGFVMLGVSKDSPQALRAFAQREDIPFELLADPTGEISALYGLFDSVHGETEPGFVILDRTGTVRLALLGQSIPADQIVDLARFTLTNL</sequence>
<keyword evidence="4" id="KW-0676">Redox-active center</keyword>
<comment type="subcellular location">
    <subcellularLocation>
        <location evidence="1">Cell envelope</location>
    </subcellularLocation>
</comment>
<protein>
    <submittedName>
        <fullName evidence="7">Redoxin domain-containing protein</fullName>
    </submittedName>
</protein>
<accession>A0A538TY36</accession>
<evidence type="ECO:0000256" key="4">
    <source>
        <dbReference type="ARBA" id="ARBA00023284"/>
    </source>
</evidence>
<evidence type="ECO:0000313" key="7">
    <source>
        <dbReference type="EMBL" id="TMQ68513.1"/>
    </source>
</evidence>
<organism evidence="7 8">
    <name type="scientific">Eiseniibacteriota bacterium</name>
    <dbReference type="NCBI Taxonomy" id="2212470"/>
    <lineage>
        <taxon>Bacteria</taxon>
        <taxon>Candidatus Eiseniibacteriota</taxon>
    </lineage>
</organism>
<dbReference type="PANTHER" id="PTHR42852:SF6">
    <property type="entry name" value="THIOL:DISULFIDE INTERCHANGE PROTEIN DSBE"/>
    <property type="match status" value="1"/>
</dbReference>
<comment type="caution">
    <text evidence="7">The sequence shown here is derived from an EMBL/GenBank/DDBJ whole genome shotgun (WGS) entry which is preliminary data.</text>
</comment>
<evidence type="ECO:0000256" key="2">
    <source>
        <dbReference type="ARBA" id="ARBA00022748"/>
    </source>
</evidence>
<dbReference type="Pfam" id="PF00578">
    <property type="entry name" value="AhpC-TSA"/>
    <property type="match status" value="1"/>
</dbReference>
<proteinExistence type="predicted"/>
<dbReference type="GO" id="GO:0030313">
    <property type="term" value="C:cell envelope"/>
    <property type="evidence" value="ECO:0007669"/>
    <property type="project" value="UniProtKB-SubCell"/>
</dbReference>
<dbReference type="Gene3D" id="3.40.30.10">
    <property type="entry name" value="Glutaredoxin"/>
    <property type="match status" value="1"/>
</dbReference>
<evidence type="ECO:0000256" key="3">
    <source>
        <dbReference type="ARBA" id="ARBA00023157"/>
    </source>
</evidence>
<keyword evidence="5" id="KW-0732">Signal</keyword>
<feature type="chain" id="PRO_5021736264" evidence="5">
    <location>
        <begin position="21"/>
        <end position="192"/>
    </location>
</feature>
<evidence type="ECO:0000256" key="1">
    <source>
        <dbReference type="ARBA" id="ARBA00004196"/>
    </source>
</evidence>
<dbReference type="GO" id="GO:0017004">
    <property type="term" value="P:cytochrome complex assembly"/>
    <property type="evidence" value="ECO:0007669"/>
    <property type="project" value="UniProtKB-KW"/>
</dbReference>
<evidence type="ECO:0000313" key="8">
    <source>
        <dbReference type="Proteomes" id="UP000316609"/>
    </source>
</evidence>
<dbReference type="GO" id="GO:0016491">
    <property type="term" value="F:oxidoreductase activity"/>
    <property type="evidence" value="ECO:0007669"/>
    <property type="project" value="InterPro"/>
</dbReference>
<dbReference type="EMBL" id="VBOY01000007">
    <property type="protein sequence ID" value="TMQ68513.1"/>
    <property type="molecule type" value="Genomic_DNA"/>
</dbReference>
<feature type="signal peptide" evidence="5">
    <location>
        <begin position="1"/>
        <end position="20"/>
    </location>
</feature>
<gene>
    <name evidence="7" type="ORF">E6K78_00760</name>
</gene>
<dbReference type="SUPFAM" id="SSF52833">
    <property type="entry name" value="Thioredoxin-like"/>
    <property type="match status" value="1"/>
</dbReference>
<dbReference type="GO" id="GO:0016209">
    <property type="term" value="F:antioxidant activity"/>
    <property type="evidence" value="ECO:0007669"/>
    <property type="project" value="InterPro"/>
</dbReference>
<keyword evidence="2" id="KW-0201">Cytochrome c-type biogenesis</keyword>
<name>A0A538TY36_UNCEI</name>
<dbReference type="InterPro" id="IPR000866">
    <property type="entry name" value="AhpC/TSA"/>
</dbReference>
<dbReference type="PANTHER" id="PTHR42852">
    <property type="entry name" value="THIOL:DISULFIDE INTERCHANGE PROTEIN DSBE"/>
    <property type="match status" value="1"/>
</dbReference>
<reference evidence="7 8" key="1">
    <citation type="journal article" date="2019" name="Nat. Microbiol.">
        <title>Mediterranean grassland soil C-N compound turnover is dependent on rainfall and depth, and is mediated by genomically divergent microorganisms.</title>
        <authorList>
            <person name="Diamond S."/>
            <person name="Andeer P.F."/>
            <person name="Li Z."/>
            <person name="Crits-Christoph A."/>
            <person name="Burstein D."/>
            <person name="Anantharaman K."/>
            <person name="Lane K.R."/>
            <person name="Thomas B.C."/>
            <person name="Pan C."/>
            <person name="Northen T.R."/>
            <person name="Banfield J.F."/>
        </authorList>
    </citation>
    <scope>NUCLEOTIDE SEQUENCE [LARGE SCALE GENOMIC DNA]</scope>
    <source>
        <strain evidence="7">WS_8</strain>
    </source>
</reference>